<evidence type="ECO:0000313" key="2">
    <source>
        <dbReference type="Proteomes" id="UP001064048"/>
    </source>
</evidence>
<dbReference type="EMBL" id="CM046104">
    <property type="protein sequence ID" value="KAI8424535.1"/>
    <property type="molecule type" value="Genomic_DNA"/>
</dbReference>
<comment type="caution">
    <text evidence="1">The sequence shown here is derived from an EMBL/GenBank/DDBJ whole genome shotgun (WGS) entry which is preliminary data.</text>
</comment>
<name>A0ACC0JK78_CHOFU</name>
<accession>A0ACC0JK78</accession>
<keyword evidence="2" id="KW-1185">Reference proteome</keyword>
<sequence length="69" mass="7926">MRRSELFGLTDFLANCGGLLGLFLGFSFLSLIEIFYFCTLSFLKKTPLNTIIIRKPILYRAMTKKASFH</sequence>
<proteinExistence type="predicted"/>
<gene>
    <name evidence="1" type="ORF">MSG28_002992</name>
</gene>
<dbReference type="Proteomes" id="UP001064048">
    <property type="component" value="Chromosome 4"/>
</dbReference>
<protein>
    <submittedName>
        <fullName evidence="1">Uncharacterized protein</fullName>
    </submittedName>
</protein>
<evidence type="ECO:0000313" key="1">
    <source>
        <dbReference type="EMBL" id="KAI8424535.1"/>
    </source>
</evidence>
<organism evidence="1 2">
    <name type="scientific">Choristoneura fumiferana</name>
    <name type="common">Spruce budworm moth</name>
    <name type="synonym">Archips fumiferana</name>
    <dbReference type="NCBI Taxonomy" id="7141"/>
    <lineage>
        <taxon>Eukaryota</taxon>
        <taxon>Metazoa</taxon>
        <taxon>Ecdysozoa</taxon>
        <taxon>Arthropoda</taxon>
        <taxon>Hexapoda</taxon>
        <taxon>Insecta</taxon>
        <taxon>Pterygota</taxon>
        <taxon>Neoptera</taxon>
        <taxon>Endopterygota</taxon>
        <taxon>Lepidoptera</taxon>
        <taxon>Glossata</taxon>
        <taxon>Ditrysia</taxon>
        <taxon>Tortricoidea</taxon>
        <taxon>Tortricidae</taxon>
        <taxon>Tortricinae</taxon>
        <taxon>Choristoneura</taxon>
    </lineage>
</organism>
<reference evidence="1 2" key="1">
    <citation type="journal article" date="2022" name="Genome Biol. Evol.">
        <title>The Spruce Budworm Genome: Reconstructing the Evolutionary History of Antifreeze Proteins.</title>
        <authorList>
            <person name="Beliveau C."/>
            <person name="Gagne P."/>
            <person name="Picq S."/>
            <person name="Vernygora O."/>
            <person name="Keeling C.I."/>
            <person name="Pinkney K."/>
            <person name="Doucet D."/>
            <person name="Wen F."/>
            <person name="Johnston J.S."/>
            <person name="Maaroufi H."/>
            <person name="Boyle B."/>
            <person name="Laroche J."/>
            <person name="Dewar K."/>
            <person name="Juretic N."/>
            <person name="Blackburn G."/>
            <person name="Nisole A."/>
            <person name="Brunet B."/>
            <person name="Brandao M."/>
            <person name="Lumley L."/>
            <person name="Duan J."/>
            <person name="Quan G."/>
            <person name="Lucarotti C.J."/>
            <person name="Roe A.D."/>
            <person name="Sperling F.A.H."/>
            <person name="Levesque R.C."/>
            <person name="Cusson M."/>
        </authorList>
    </citation>
    <scope>NUCLEOTIDE SEQUENCE [LARGE SCALE GENOMIC DNA]</scope>
    <source>
        <strain evidence="1">Glfc:IPQL:Cfum</strain>
    </source>
</reference>